<dbReference type="InterPro" id="IPR042172">
    <property type="entry name" value="Adenosylhomocyst_ase-like_sf"/>
</dbReference>
<gene>
    <name evidence="5" type="primary">ahcY</name>
    <name evidence="10" type="ORF">SAMN06275492_10124</name>
</gene>
<feature type="binding site" evidence="5 6">
    <location>
        <position position="237"/>
    </location>
    <ligand>
        <name>NAD(+)</name>
        <dbReference type="ChEBI" id="CHEBI:57540"/>
    </ligand>
</feature>
<dbReference type="NCBIfam" id="NF004005">
    <property type="entry name" value="PRK05476.2-3"/>
    <property type="match status" value="1"/>
</dbReference>
<feature type="binding site" evidence="5">
    <location>
        <position position="185"/>
    </location>
    <ligand>
        <name>NAD(+)</name>
        <dbReference type="ChEBI" id="CHEBI:57540"/>
    </ligand>
</feature>
<dbReference type="EMBL" id="FXBB01000001">
    <property type="protein sequence ID" value="SMG08321.1"/>
    <property type="molecule type" value="Genomic_DNA"/>
</dbReference>
<dbReference type="InterPro" id="IPR015878">
    <property type="entry name" value="Ado_hCys_hydrolase_NAD-bd"/>
</dbReference>
<comment type="cofactor">
    <cofactor evidence="5 6 7">
        <name>NAD(+)</name>
        <dbReference type="ChEBI" id="CHEBI:57540"/>
    </cofactor>
    <text evidence="5 6 7">Binds 1 NAD(+) per subunit.</text>
</comment>
<dbReference type="PIRSF" id="PIRSF001109">
    <property type="entry name" value="Ad_hcy_hydrolase"/>
    <property type="match status" value="1"/>
</dbReference>
<keyword evidence="3 5" id="KW-0378">Hydrolase</keyword>
<evidence type="ECO:0000313" key="10">
    <source>
        <dbReference type="EMBL" id="SMG08321.1"/>
    </source>
</evidence>
<evidence type="ECO:0000256" key="5">
    <source>
        <dbReference type="HAMAP-Rule" id="MF_00563"/>
    </source>
</evidence>
<proteinExistence type="inferred from homology"/>
<dbReference type="PANTHER" id="PTHR23420:SF0">
    <property type="entry name" value="ADENOSYLHOMOCYSTEINASE"/>
    <property type="match status" value="1"/>
</dbReference>
<feature type="domain" description="S-adenosyl-L-homocysteine hydrolase NAD binding" evidence="9">
    <location>
        <begin position="185"/>
        <end position="346"/>
    </location>
</feature>
<evidence type="ECO:0000256" key="8">
    <source>
        <dbReference type="RuleBase" id="RU004166"/>
    </source>
</evidence>
<evidence type="ECO:0000256" key="2">
    <source>
        <dbReference type="ARBA" id="ARBA00022563"/>
    </source>
</evidence>
<dbReference type="InterPro" id="IPR000043">
    <property type="entry name" value="Adenosylhomocysteinase-like"/>
</dbReference>
<dbReference type="RefSeq" id="WP_085543330.1">
    <property type="nucleotide sequence ID" value="NZ_FXBB01000001.1"/>
</dbReference>
<name>A0A1X7I2D3_9BACT</name>
<feature type="binding site" evidence="5">
    <location>
        <position position="184"/>
    </location>
    <ligand>
        <name>substrate</name>
    </ligand>
</feature>
<comment type="caution">
    <text evidence="5">Lacks conserved residue(s) required for the propagation of feature annotation.</text>
</comment>
<keyword evidence="2 5" id="KW-0554">One-carbon metabolism</keyword>
<comment type="pathway">
    <text evidence="5 7">Amino-acid biosynthesis; L-homocysteine biosynthesis; L-homocysteine from S-adenosyl-L-homocysteine: step 1/1.</text>
</comment>
<dbReference type="GO" id="GO:0033353">
    <property type="term" value="P:S-adenosylmethionine cycle"/>
    <property type="evidence" value="ECO:0007669"/>
    <property type="project" value="TreeGrafter"/>
</dbReference>
<dbReference type="HAMAP" id="MF_00563">
    <property type="entry name" value="AdoHcyase"/>
    <property type="match status" value="1"/>
</dbReference>
<feature type="binding site" evidence="6">
    <location>
        <position position="347"/>
    </location>
    <ligand>
        <name>NAD(+)</name>
        <dbReference type="ChEBI" id="CHEBI:57540"/>
    </ligand>
</feature>
<feature type="binding site" evidence="6">
    <location>
        <begin position="216"/>
        <end position="221"/>
    </location>
    <ligand>
        <name>NAD(+)</name>
        <dbReference type="ChEBI" id="CHEBI:57540"/>
    </ligand>
</feature>
<protein>
    <recommendedName>
        <fullName evidence="5">Adenosylhomocysteinase</fullName>
        <ecNumber evidence="5">3.13.2.1</ecNumber>
    </recommendedName>
    <alternativeName>
        <fullName evidence="5">S-adenosyl-L-homocysteine hydrolase</fullName>
        <shortName evidence="5">AdoHcyase</shortName>
    </alternativeName>
</protein>
<dbReference type="EC" id="3.13.2.1" evidence="5"/>
<dbReference type="NCBIfam" id="TIGR00936">
    <property type="entry name" value="ahcY"/>
    <property type="match status" value="1"/>
</dbReference>
<dbReference type="STRING" id="561720.SAMN06275492_10124"/>
<feature type="binding site" evidence="5 6">
    <location>
        <begin position="293"/>
        <end position="295"/>
    </location>
    <ligand>
        <name>NAD(+)</name>
        <dbReference type="ChEBI" id="CHEBI:57540"/>
    </ligand>
</feature>
<sequence>MKNFSIANIELAPSGLQKLDWAWQYMPVLSSLEERYSQERPFEGIKLAACLHLEAKTACLLRTFSRLGAEVYAAGSNPLSTQDDVCAALVKEGIHVYSHRGMTSEEYFSYLKNVLDCGPEVIVDDGADLIATLLEERQDLIPNVRGGSEETTSGIKRLKAMEREGILPFPMISVNDADSKYLFDNRYGTGQSVWDGVMRTTNSLIAGKVVVVAGYGWCGRGVAMRAKALGARVIVTEIDPHRAFEALMDGHEVMTMEAAAPLGDIFLTLTGNVDVISSNHMAKMKDGVILGNAGHFDVEISKADLSSMATDVYEVRPNVTCYKMASGNRLYLLGEGRLVNLAAGDGHPIEIMDLSFALQLMSALHILRNHGDMKAGLYPVPEDIDRMVVSTKLDSLGVALDRLTSAQEEYMEGWKE</sequence>
<dbReference type="PROSITE" id="PS00739">
    <property type="entry name" value="ADOHCYASE_2"/>
    <property type="match status" value="1"/>
</dbReference>
<feature type="binding site" evidence="5">
    <location>
        <position position="272"/>
    </location>
    <ligand>
        <name>NAD(+)</name>
        <dbReference type="ChEBI" id="CHEBI:57540"/>
    </ligand>
</feature>
<dbReference type="AlphaFoldDB" id="A0A1X7I2D3"/>
<feature type="binding site" evidence="5">
    <location>
        <position position="150"/>
    </location>
    <ligand>
        <name>substrate</name>
    </ligand>
</feature>
<keyword evidence="4 5" id="KW-0520">NAD</keyword>
<evidence type="ECO:0000256" key="7">
    <source>
        <dbReference type="RuleBase" id="RU000548"/>
    </source>
</evidence>
<dbReference type="FunFam" id="3.40.50.720:FF:000004">
    <property type="entry name" value="Adenosylhomocysteinase"/>
    <property type="match status" value="1"/>
</dbReference>
<dbReference type="GO" id="GO:0004013">
    <property type="term" value="F:adenosylhomocysteinase activity"/>
    <property type="evidence" value="ECO:0007669"/>
    <property type="project" value="UniProtKB-UniRule"/>
</dbReference>
<evidence type="ECO:0000256" key="1">
    <source>
        <dbReference type="ARBA" id="ARBA00007122"/>
    </source>
</evidence>
<dbReference type="GO" id="GO:0006730">
    <property type="term" value="P:one-carbon metabolic process"/>
    <property type="evidence" value="ECO:0007669"/>
    <property type="project" value="UniProtKB-UniRule"/>
</dbReference>
<organism evidence="10 11">
    <name type="scientific">Dethiosulfovibrio salsuginis</name>
    <dbReference type="NCBI Taxonomy" id="561720"/>
    <lineage>
        <taxon>Bacteria</taxon>
        <taxon>Thermotogati</taxon>
        <taxon>Synergistota</taxon>
        <taxon>Synergistia</taxon>
        <taxon>Synergistales</taxon>
        <taxon>Dethiosulfovibrionaceae</taxon>
        <taxon>Dethiosulfovibrio</taxon>
    </lineage>
</organism>
<dbReference type="Proteomes" id="UP000193355">
    <property type="component" value="Unassembled WGS sequence"/>
</dbReference>
<reference evidence="11" key="1">
    <citation type="submission" date="2017-04" db="EMBL/GenBank/DDBJ databases">
        <authorList>
            <person name="Varghese N."/>
            <person name="Submissions S."/>
        </authorList>
    </citation>
    <scope>NUCLEOTIDE SEQUENCE [LARGE SCALE GENOMIC DNA]</scope>
    <source>
        <strain evidence="11">USBA 82</strain>
    </source>
</reference>
<dbReference type="InterPro" id="IPR020082">
    <property type="entry name" value="S-Ado-L-homoCys_hydrolase_CS"/>
</dbReference>
<evidence type="ECO:0000256" key="4">
    <source>
        <dbReference type="ARBA" id="ARBA00023027"/>
    </source>
</evidence>
<dbReference type="Gene3D" id="3.40.50.1480">
    <property type="entry name" value="Adenosylhomocysteinase-like"/>
    <property type="match status" value="1"/>
</dbReference>
<dbReference type="Gene3D" id="3.40.50.720">
    <property type="entry name" value="NAD(P)-binding Rossmann-like Domain"/>
    <property type="match status" value="1"/>
</dbReference>
<feature type="binding site" evidence="5 6">
    <location>
        <position position="340"/>
    </location>
    <ligand>
        <name>NAD(+)</name>
        <dbReference type="ChEBI" id="CHEBI:57540"/>
    </ligand>
</feature>
<dbReference type="GO" id="GO:0071269">
    <property type="term" value="P:L-homocysteine biosynthetic process"/>
    <property type="evidence" value="ECO:0007669"/>
    <property type="project" value="UniProtKB-UniRule"/>
</dbReference>
<feature type="binding site" evidence="5">
    <location>
        <position position="125"/>
    </location>
    <ligand>
        <name>substrate</name>
    </ligand>
</feature>
<comment type="function">
    <text evidence="5">May play a key role in the regulation of the intracellular concentration of adenosylhomocysteine.</text>
</comment>
<keyword evidence="5" id="KW-0963">Cytoplasm</keyword>
<dbReference type="Pfam" id="PF05221">
    <property type="entry name" value="AdoHcyase"/>
    <property type="match status" value="2"/>
</dbReference>
<dbReference type="OrthoDB" id="9802717at2"/>
<accession>A0A1X7I2D3</accession>
<dbReference type="SMART" id="SM00997">
    <property type="entry name" value="AdoHcyase_NAD"/>
    <property type="match status" value="1"/>
</dbReference>
<feature type="binding site" evidence="5">
    <location>
        <position position="180"/>
    </location>
    <ligand>
        <name>substrate</name>
    </ligand>
</feature>
<comment type="subcellular location">
    <subcellularLocation>
        <location evidence="5">Cytoplasm</location>
    </subcellularLocation>
</comment>
<comment type="similarity">
    <text evidence="1 5 8">Belongs to the adenosylhomocysteinase family.</text>
</comment>
<dbReference type="SUPFAM" id="SSF51735">
    <property type="entry name" value="NAD(P)-binding Rossmann-fold domains"/>
    <property type="match status" value="1"/>
</dbReference>
<feature type="binding site" evidence="5">
    <location>
        <begin position="214"/>
        <end position="219"/>
    </location>
    <ligand>
        <name>NAD(+)</name>
        <dbReference type="ChEBI" id="CHEBI:57540"/>
    </ligand>
</feature>
<dbReference type="SUPFAM" id="SSF52283">
    <property type="entry name" value="Formate/glycerate dehydrogenase catalytic domain-like"/>
    <property type="match status" value="1"/>
</dbReference>
<evidence type="ECO:0000313" key="11">
    <source>
        <dbReference type="Proteomes" id="UP000193355"/>
    </source>
</evidence>
<comment type="catalytic activity">
    <reaction evidence="5 7">
        <text>S-adenosyl-L-homocysteine + H2O = L-homocysteine + adenosine</text>
        <dbReference type="Rhea" id="RHEA:21708"/>
        <dbReference type="ChEBI" id="CHEBI:15377"/>
        <dbReference type="ChEBI" id="CHEBI:16335"/>
        <dbReference type="ChEBI" id="CHEBI:57856"/>
        <dbReference type="ChEBI" id="CHEBI:58199"/>
        <dbReference type="EC" id="3.13.2.1"/>
    </reaction>
</comment>
<evidence type="ECO:0000256" key="6">
    <source>
        <dbReference type="PIRSR" id="PIRSR001109-2"/>
    </source>
</evidence>
<dbReference type="PANTHER" id="PTHR23420">
    <property type="entry name" value="ADENOSYLHOMOCYSTEINASE"/>
    <property type="match status" value="1"/>
</dbReference>
<dbReference type="UniPathway" id="UPA00314">
    <property type="reaction ID" value="UER00076"/>
</dbReference>
<evidence type="ECO:0000259" key="9">
    <source>
        <dbReference type="SMART" id="SM00997"/>
    </source>
</evidence>
<dbReference type="CDD" id="cd00401">
    <property type="entry name" value="SAHH"/>
    <property type="match status" value="1"/>
</dbReference>
<dbReference type="InterPro" id="IPR036291">
    <property type="entry name" value="NAD(P)-bd_dom_sf"/>
</dbReference>
<dbReference type="Pfam" id="PF00670">
    <property type="entry name" value="AdoHcyase_NAD"/>
    <property type="match status" value="1"/>
</dbReference>
<keyword evidence="11" id="KW-1185">Reference proteome</keyword>
<evidence type="ECO:0000256" key="3">
    <source>
        <dbReference type="ARBA" id="ARBA00022801"/>
    </source>
</evidence>
<dbReference type="SMART" id="SM00996">
    <property type="entry name" value="AdoHcyase"/>
    <property type="match status" value="1"/>
</dbReference>
<dbReference type="GO" id="GO:0005829">
    <property type="term" value="C:cytosol"/>
    <property type="evidence" value="ECO:0007669"/>
    <property type="project" value="TreeGrafter"/>
</dbReference>